<evidence type="ECO:0000313" key="4">
    <source>
        <dbReference type="Proteomes" id="UP000799779"/>
    </source>
</evidence>
<dbReference type="GO" id="GO:0004485">
    <property type="term" value="F:methylcrotonoyl-CoA carboxylase activity"/>
    <property type="evidence" value="ECO:0007669"/>
    <property type="project" value="TreeGrafter"/>
</dbReference>
<name>A0A6A5X1D6_9PLEO</name>
<dbReference type="Proteomes" id="UP000799779">
    <property type="component" value="Unassembled WGS sequence"/>
</dbReference>
<organism evidence="3 4">
    <name type="scientific">Amniculicola lignicola CBS 123094</name>
    <dbReference type="NCBI Taxonomy" id="1392246"/>
    <lineage>
        <taxon>Eukaryota</taxon>
        <taxon>Fungi</taxon>
        <taxon>Dikarya</taxon>
        <taxon>Ascomycota</taxon>
        <taxon>Pezizomycotina</taxon>
        <taxon>Dothideomycetes</taxon>
        <taxon>Pleosporomycetidae</taxon>
        <taxon>Pleosporales</taxon>
        <taxon>Amniculicolaceae</taxon>
        <taxon>Amniculicola</taxon>
    </lineage>
</organism>
<dbReference type="PANTHER" id="PTHR18866:SF33">
    <property type="entry name" value="METHYLCROTONOYL-COA CARBOXYLASE SUBUNIT ALPHA, MITOCHONDRIAL-RELATED"/>
    <property type="match status" value="1"/>
</dbReference>
<feature type="non-terminal residue" evidence="3">
    <location>
        <position position="182"/>
    </location>
</feature>
<dbReference type="CDD" id="cd06850">
    <property type="entry name" value="biotinyl_domain"/>
    <property type="match status" value="1"/>
</dbReference>
<feature type="domain" description="Lipoyl-binding" evidence="2">
    <location>
        <begin position="103"/>
        <end position="178"/>
    </location>
</feature>
<evidence type="ECO:0000259" key="2">
    <source>
        <dbReference type="PROSITE" id="PS50968"/>
    </source>
</evidence>
<keyword evidence="4" id="KW-1185">Reference proteome</keyword>
<proteinExistence type="predicted"/>
<dbReference type="PANTHER" id="PTHR18866">
    <property type="entry name" value="CARBOXYLASE:PYRUVATE/ACETYL-COA/PROPIONYL-COA CARBOXYLASE"/>
    <property type="match status" value="1"/>
</dbReference>
<dbReference type="InterPro" id="IPR000089">
    <property type="entry name" value="Biotin_lipoyl"/>
</dbReference>
<gene>
    <name evidence="3" type="ORF">P154DRAFT_387882</name>
</gene>
<evidence type="ECO:0000313" key="3">
    <source>
        <dbReference type="EMBL" id="KAF2003966.1"/>
    </source>
</evidence>
<accession>A0A6A5X1D6</accession>
<protein>
    <submittedName>
        <fullName evidence="3">Single hybrid motif-containing protein</fullName>
    </submittedName>
</protein>
<dbReference type="SUPFAM" id="SSF51230">
    <property type="entry name" value="Single hybrid motif"/>
    <property type="match status" value="1"/>
</dbReference>
<dbReference type="FunFam" id="2.40.50.100:FF:000003">
    <property type="entry name" value="Acetyl-CoA carboxylase biotin carboxyl carrier protein"/>
    <property type="match status" value="1"/>
</dbReference>
<dbReference type="InterPro" id="IPR011053">
    <property type="entry name" value="Single_hybrid_motif"/>
</dbReference>
<dbReference type="InterPro" id="IPR050856">
    <property type="entry name" value="Biotin_carboxylase_complex"/>
</dbReference>
<sequence>REYHLVELPADGKGDAKPTTISIRQTRPSSFDITVNETTYSNVTSTFSPSTSSLTTFYPHTRLSTTFITSPSPSTPTTNLTLFTRGKQHKFQLALPKWAEKALGVKDVTNSVLAPMPCKVLRVEVKEGDTVEKDQALVVIESMKMETVIRSPGRAVVGRVVHGVGDLVRAGTALVEFLEEGK</sequence>
<dbReference type="PROSITE" id="PS50968">
    <property type="entry name" value="BIOTINYL_LIPOYL"/>
    <property type="match status" value="1"/>
</dbReference>
<reference evidence="3" key="1">
    <citation type="journal article" date="2020" name="Stud. Mycol.">
        <title>101 Dothideomycetes genomes: a test case for predicting lifestyles and emergence of pathogens.</title>
        <authorList>
            <person name="Haridas S."/>
            <person name="Albert R."/>
            <person name="Binder M."/>
            <person name="Bloem J."/>
            <person name="Labutti K."/>
            <person name="Salamov A."/>
            <person name="Andreopoulos B."/>
            <person name="Baker S."/>
            <person name="Barry K."/>
            <person name="Bills G."/>
            <person name="Bluhm B."/>
            <person name="Cannon C."/>
            <person name="Castanera R."/>
            <person name="Culley D."/>
            <person name="Daum C."/>
            <person name="Ezra D."/>
            <person name="Gonzalez J."/>
            <person name="Henrissat B."/>
            <person name="Kuo A."/>
            <person name="Liang C."/>
            <person name="Lipzen A."/>
            <person name="Lutzoni F."/>
            <person name="Magnuson J."/>
            <person name="Mondo S."/>
            <person name="Nolan M."/>
            <person name="Ohm R."/>
            <person name="Pangilinan J."/>
            <person name="Park H.-J."/>
            <person name="Ramirez L."/>
            <person name="Alfaro M."/>
            <person name="Sun H."/>
            <person name="Tritt A."/>
            <person name="Yoshinaga Y."/>
            <person name="Zwiers L.-H."/>
            <person name="Turgeon B."/>
            <person name="Goodwin S."/>
            <person name="Spatafora J."/>
            <person name="Crous P."/>
            <person name="Grigoriev I."/>
        </authorList>
    </citation>
    <scope>NUCLEOTIDE SEQUENCE</scope>
    <source>
        <strain evidence="3">CBS 123094</strain>
    </source>
</reference>
<dbReference type="Pfam" id="PF00364">
    <property type="entry name" value="Biotin_lipoyl"/>
    <property type="match status" value="1"/>
</dbReference>
<dbReference type="OrthoDB" id="196847at2759"/>
<feature type="non-terminal residue" evidence="3">
    <location>
        <position position="1"/>
    </location>
</feature>
<dbReference type="AlphaFoldDB" id="A0A6A5X1D6"/>
<dbReference type="GO" id="GO:0005739">
    <property type="term" value="C:mitochondrion"/>
    <property type="evidence" value="ECO:0007669"/>
    <property type="project" value="TreeGrafter"/>
</dbReference>
<evidence type="ECO:0000256" key="1">
    <source>
        <dbReference type="ARBA" id="ARBA00023267"/>
    </source>
</evidence>
<dbReference type="EMBL" id="ML977569">
    <property type="protein sequence ID" value="KAF2003966.1"/>
    <property type="molecule type" value="Genomic_DNA"/>
</dbReference>
<keyword evidence="1" id="KW-0092">Biotin</keyword>
<dbReference type="Gene3D" id="2.40.50.100">
    <property type="match status" value="1"/>
</dbReference>